<dbReference type="Pfam" id="PF05225">
    <property type="entry name" value="HTH_psq"/>
    <property type="match status" value="1"/>
</dbReference>
<dbReference type="InterPro" id="IPR043128">
    <property type="entry name" value="Rev_trsase/Diguanyl_cyclase"/>
</dbReference>
<dbReference type="SUPFAM" id="SSF46689">
    <property type="entry name" value="Homeodomain-like"/>
    <property type="match status" value="1"/>
</dbReference>
<proteinExistence type="predicted"/>
<dbReference type="CDD" id="cd15517">
    <property type="entry name" value="PHD_TCF19_like"/>
    <property type="match status" value="1"/>
</dbReference>
<dbReference type="InterPro" id="IPR050863">
    <property type="entry name" value="CenT-Element_Derived"/>
</dbReference>
<dbReference type="GeneID" id="115880758"/>
<dbReference type="InterPro" id="IPR009057">
    <property type="entry name" value="Homeodomain-like_sf"/>
</dbReference>
<dbReference type="Pfam" id="PF03184">
    <property type="entry name" value="DDE_1"/>
    <property type="match status" value="1"/>
</dbReference>
<dbReference type="PANTHER" id="PTHR19303">
    <property type="entry name" value="TRANSPOSON"/>
    <property type="match status" value="1"/>
</dbReference>
<dbReference type="InParanoid" id="A0A6J2XTK2"/>
<feature type="domain" description="Reverse transcriptase" evidence="5">
    <location>
        <begin position="1"/>
        <end position="129"/>
    </location>
</feature>
<dbReference type="PANTHER" id="PTHR19303:SF71">
    <property type="entry name" value="ZINC FINGER PHD-TYPE DOMAIN-CONTAINING PROTEIN"/>
    <property type="match status" value="1"/>
</dbReference>
<dbReference type="GO" id="GO:0071897">
    <property type="term" value="P:DNA biosynthetic process"/>
    <property type="evidence" value="ECO:0007669"/>
    <property type="project" value="UniProtKB-ARBA"/>
</dbReference>
<feature type="compositionally biased region" description="Polar residues" evidence="4">
    <location>
        <begin position="672"/>
        <end position="682"/>
    </location>
</feature>
<evidence type="ECO:0000256" key="4">
    <source>
        <dbReference type="SAM" id="MobiDB-lite"/>
    </source>
</evidence>
<dbReference type="InterPro" id="IPR006600">
    <property type="entry name" value="HTH_CenpB_DNA-bd_dom"/>
</dbReference>
<feature type="domain" description="HTH CENPB-type" evidence="6">
    <location>
        <begin position="240"/>
        <end position="317"/>
    </location>
</feature>
<feature type="compositionally biased region" description="Basic and acidic residues" evidence="4">
    <location>
        <begin position="612"/>
        <end position="623"/>
    </location>
</feature>
<dbReference type="InterPro" id="IPR036397">
    <property type="entry name" value="RNaseH_sf"/>
</dbReference>
<evidence type="ECO:0000313" key="8">
    <source>
        <dbReference type="RefSeq" id="XP_030753899.1"/>
    </source>
</evidence>
<dbReference type="InterPro" id="IPR004875">
    <property type="entry name" value="DDE_SF_endonuclease_dom"/>
</dbReference>
<keyword evidence="2" id="KW-0238">DNA-binding</keyword>
<dbReference type="InterPro" id="IPR007889">
    <property type="entry name" value="HTH_Psq"/>
</dbReference>
<dbReference type="Gene3D" id="3.30.40.10">
    <property type="entry name" value="Zinc/RING finger domain, C3HC4 (zinc finger)"/>
    <property type="match status" value="1"/>
</dbReference>
<evidence type="ECO:0000313" key="7">
    <source>
        <dbReference type="Proteomes" id="UP000504635"/>
    </source>
</evidence>
<keyword evidence="3" id="KW-0539">Nucleus</keyword>
<dbReference type="OrthoDB" id="4327074at2759"/>
<dbReference type="InterPro" id="IPR000477">
    <property type="entry name" value="RT_dom"/>
</dbReference>
<feature type="region of interest" description="Disordered" evidence="4">
    <location>
        <begin position="741"/>
        <end position="765"/>
    </location>
</feature>
<evidence type="ECO:0000256" key="3">
    <source>
        <dbReference type="ARBA" id="ARBA00023242"/>
    </source>
</evidence>
<dbReference type="Gene3D" id="1.10.10.60">
    <property type="entry name" value="Homeodomain-like"/>
    <property type="match status" value="1"/>
</dbReference>
<dbReference type="InterPro" id="IPR011011">
    <property type="entry name" value="Znf_FYVE_PHD"/>
</dbReference>
<comment type="subcellular location">
    <subcellularLocation>
        <location evidence="1">Nucleus</location>
    </subcellularLocation>
</comment>
<feature type="compositionally biased region" description="Basic and acidic residues" evidence="4">
    <location>
        <begin position="756"/>
        <end position="765"/>
    </location>
</feature>
<dbReference type="SUPFAM" id="SSF57903">
    <property type="entry name" value="FYVE/PHD zinc finger"/>
    <property type="match status" value="1"/>
</dbReference>
<dbReference type="InterPro" id="IPR013083">
    <property type="entry name" value="Znf_RING/FYVE/PHD"/>
</dbReference>
<dbReference type="PROSITE" id="PS50878">
    <property type="entry name" value="RT_POL"/>
    <property type="match status" value="1"/>
</dbReference>
<feature type="compositionally biased region" description="Polar residues" evidence="4">
    <location>
        <begin position="689"/>
        <end position="707"/>
    </location>
</feature>
<keyword evidence="7" id="KW-1185">Reference proteome</keyword>
<evidence type="ECO:0000259" key="5">
    <source>
        <dbReference type="PROSITE" id="PS50878"/>
    </source>
</evidence>
<reference evidence="8" key="1">
    <citation type="submission" date="2025-08" db="UniProtKB">
        <authorList>
            <consortium name="RefSeq"/>
        </authorList>
    </citation>
    <scope>IDENTIFICATION</scope>
    <source>
        <tissue evidence="8">Gonads</tissue>
    </source>
</reference>
<evidence type="ECO:0000256" key="1">
    <source>
        <dbReference type="ARBA" id="ARBA00004123"/>
    </source>
</evidence>
<dbReference type="PROSITE" id="PS51253">
    <property type="entry name" value="HTH_CENPB"/>
    <property type="match status" value="1"/>
</dbReference>
<dbReference type="Gene3D" id="3.30.70.270">
    <property type="match status" value="1"/>
</dbReference>
<dbReference type="Proteomes" id="UP000504635">
    <property type="component" value="Unplaced"/>
</dbReference>
<sequence length="850" mass="95875">MPPTVKLHETTDKIEVGRGVRQGDTISPKVFTAVLEYAMKSLSWENRGINIDGERLTHLFADNIVLVSHNIGDSKQMLEELVQALLKVGLRINTSKTQIMTNLVLTQNIRIGDADIKETHIYKYLGHEIQIGKNNQTHEIQRRIGLGWAAFGKLRETFKSDIPICLKRKVYKQCVLPMVRTYKHRTDRRSWSEDVLIAALHSILHDHKSVNAASIEHGIPEATLRRYIKKQNNNEPIPLSGGRFRRTFSDAQEAQFVTYLTDLSIRAFGITSVQFRKLAYEFAELNNINHQFCKTTKLAGTDWLKSFMSRHRISLRTPESTSLGRLFGFNKVEVTRFFELLRETRLKYNFTADRIYNADESGLSTVPNKKPKILSPTGSRRVSKVASGERGKNTTVVCAMNAQGSYVPPFFIFGRVRMRPDLLNGCPPNSAGIAQPSGWMNTEAFVLYLKHFVKFVRPNTETPVLLIVDNHSSHTSLEAINYCRDNGVVMLGLPPHSTHRLQPLDVGFFGPLKTFYSQTCDNYLVNHPGKQITDKEVGRLFGQAYLRAATVGTAIKSFSACGIEPFNAEIFGDSDFAPSMVSERHVTADNEFLSSDDEPLAVPGSSGSNRIDQAKTKNNEIQDGKPPAVFNKTEPEKLVNLILPGPSGLNKMDSAKNKNYETPDVEPPLLSKKNQPARSMNLSLPGPSGLQQKKSAKNNEAQALGTMSSSSSSQTISNVDSRVTLLEMRPFPKYTRPIKTTKRIKQRASVITSTPNKEEQERKNNEKNLKEIKRRKVDSVKVKRNVFQENREKQVGKKKKTNDIFCPGCQESYIEPPTEDWIQCNTCESWWHESCTAYEKDGTYTRDICL</sequence>
<dbReference type="KEGG" id="soy:115880758"/>
<dbReference type="Gene3D" id="3.30.420.10">
    <property type="entry name" value="Ribonuclease H-like superfamily/Ribonuclease H"/>
    <property type="match status" value="1"/>
</dbReference>
<dbReference type="GO" id="GO:0005634">
    <property type="term" value="C:nucleus"/>
    <property type="evidence" value="ECO:0007669"/>
    <property type="project" value="UniProtKB-SubCell"/>
</dbReference>
<protein>
    <submittedName>
        <fullName evidence="8">Uncharacterized protein LOC115880758</fullName>
    </submittedName>
</protein>
<name>A0A6J2XTK2_SITOR</name>
<organism evidence="7 8">
    <name type="scientific">Sitophilus oryzae</name>
    <name type="common">Rice weevil</name>
    <name type="synonym">Curculio oryzae</name>
    <dbReference type="NCBI Taxonomy" id="7048"/>
    <lineage>
        <taxon>Eukaryota</taxon>
        <taxon>Metazoa</taxon>
        <taxon>Ecdysozoa</taxon>
        <taxon>Arthropoda</taxon>
        <taxon>Hexapoda</taxon>
        <taxon>Insecta</taxon>
        <taxon>Pterygota</taxon>
        <taxon>Neoptera</taxon>
        <taxon>Endopterygota</taxon>
        <taxon>Coleoptera</taxon>
        <taxon>Polyphaga</taxon>
        <taxon>Cucujiformia</taxon>
        <taxon>Curculionidae</taxon>
        <taxon>Dryophthorinae</taxon>
        <taxon>Sitophilus</taxon>
    </lineage>
</organism>
<evidence type="ECO:0000256" key="2">
    <source>
        <dbReference type="ARBA" id="ARBA00023125"/>
    </source>
</evidence>
<dbReference type="Pfam" id="PF00078">
    <property type="entry name" value="RVT_1"/>
    <property type="match status" value="1"/>
</dbReference>
<dbReference type="InterPro" id="IPR043502">
    <property type="entry name" value="DNA/RNA_pol_sf"/>
</dbReference>
<dbReference type="RefSeq" id="XP_030753899.1">
    <property type="nucleotide sequence ID" value="XM_030898039.1"/>
</dbReference>
<feature type="region of interest" description="Disordered" evidence="4">
    <location>
        <begin position="594"/>
        <end position="631"/>
    </location>
</feature>
<accession>A0A6J2XTK2</accession>
<dbReference type="SUPFAM" id="SSF56672">
    <property type="entry name" value="DNA/RNA polymerases"/>
    <property type="match status" value="1"/>
</dbReference>
<feature type="region of interest" description="Disordered" evidence="4">
    <location>
        <begin position="643"/>
        <end position="716"/>
    </location>
</feature>
<evidence type="ECO:0000259" key="6">
    <source>
        <dbReference type="PROSITE" id="PS51253"/>
    </source>
</evidence>
<dbReference type="AlphaFoldDB" id="A0A6J2XTK2"/>
<gene>
    <name evidence="8" type="primary">LOC115880758</name>
</gene>
<dbReference type="GO" id="GO:0003677">
    <property type="term" value="F:DNA binding"/>
    <property type="evidence" value="ECO:0007669"/>
    <property type="project" value="UniProtKB-KW"/>
</dbReference>